<sequence length="141" mass="16278">MDTARHRLEQCFANDIVLTGLLQSQRRYWGSLDGQTLTLHGPNANKQFRFLTRGHLTELQSRTILDIHILLSRNDIFSLLFVAVLLLFAVPLMFQTLSIFLLPALLLFIYGMLQWHFQCYEKEISQLLLDIITGVQTAKES</sequence>
<keyword evidence="1" id="KW-0812">Transmembrane</keyword>
<evidence type="ECO:0000313" key="2">
    <source>
        <dbReference type="EMBL" id="PZD70691.1"/>
    </source>
</evidence>
<evidence type="ECO:0000313" key="3">
    <source>
        <dbReference type="Proteomes" id="UP000248857"/>
    </source>
</evidence>
<comment type="caution">
    <text evidence="2">The sequence shown here is derived from an EMBL/GenBank/DDBJ whole genome shotgun (WGS) entry which is preliminary data.</text>
</comment>
<keyword evidence="1" id="KW-1133">Transmembrane helix</keyword>
<gene>
    <name evidence="2" type="ORF">C1752_10206</name>
</gene>
<reference evidence="2 3" key="1">
    <citation type="journal article" date="2018" name="Sci. Rep.">
        <title>A novel species of the marine cyanobacterium Acaryochloris with a unique pigment content and lifestyle.</title>
        <authorList>
            <person name="Partensky F."/>
            <person name="Six C."/>
            <person name="Ratin M."/>
            <person name="Garczarek L."/>
            <person name="Vaulot D."/>
            <person name="Probert I."/>
            <person name="Calteau A."/>
            <person name="Gourvil P."/>
            <person name="Marie D."/>
            <person name="Grebert T."/>
            <person name="Bouchier C."/>
            <person name="Le Panse S."/>
            <person name="Gachenot M."/>
            <person name="Rodriguez F."/>
            <person name="Garrido J.L."/>
        </authorList>
    </citation>
    <scope>NUCLEOTIDE SEQUENCE [LARGE SCALE GENOMIC DNA]</scope>
    <source>
        <strain evidence="2 3">RCC1774</strain>
    </source>
</reference>
<keyword evidence="1" id="KW-0472">Membrane</keyword>
<dbReference type="RefSeq" id="WP_110988769.1">
    <property type="nucleotide sequence ID" value="NZ_CAWNWM010000030.1"/>
</dbReference>
<evidence type="ECO:0000256" key="1">
    <source>
        <dbReference type="SAM" id="Phobius"/>
    </source>
</evidence>
<dbReference type="Proteomes" id="UP000248857">
    <property type="component" value="Unassembled WGS sequence"/>
</dbReference>
<feature type="transmembrane region" description="Helical" evidence="1">
    <location>
        <begin position="76"/>
        <end position="94"/>
    </location>
</feature>
<organism evidence="2 3">
    <name type="scientific">Acaryochloris thomasi RCC1774</name>
    <dbReference type="NCBI Taxonomy" id="1764569"/>
    <lineage>
        <taxon>Bacteria</taxon>
        <taxon>Bacillati</taxon>
        <taxon>Cyanobacteriota</taxon>
        <taxon>Cyanophyceae</taxon>
        <taxon>Acaryochloridales</taxon>
        <taxon>Acaryochloridaceae</taxon>
        <taxon>Acaryochloris</taxon>
        <taxon>Acaryochloris thomasi</taxon>
    </lineage>
</organism>
<proteinExistence type="predicted"/>
<dbReference type="OrthoDB" id="572953at2"/>
<name>A0A2W1JN61_9CYAN</name>
<keyword evidence="3" id="KW-1185">Reference proteome</keyword>
<dbReference type="AlphaFoldDB" id="A0A2W1JN61"/>
<protein>
    <submittedName>
        <fullName evidence="2">Uncharacterized protein</fullName>
    </submittedName>
</protein>
<accession>A0A2W1JN61</accession>
<dbReference type="EMBL" id="PQWO01000030">
    <property type="protein sequence ID" value="PZD70691.1"/>
    <property type="molecule type" value="Genomic_DNA"/>
</dbReference>